<organism evidence="4 5">
    <name type="scientific">Paralvinella palmiformis</name>
    <dbReference type="NCBI Taxonomy" id="53620"/>
    <lineage>
        <taxon>Eukaryota</taxon>
        <taxon>Metazoa</taxon>
        <taxon>Spiralia</taxon>
        <taxon>Lophotrochozoa</taxon>
        <taxon>Annelida</taxon>
        <taxon>Polychaeta</taxon>
        <taxon>Sedentaria</taxon>
        <taxon>Canalipalpata</taxon>
        <taxon>Terebellida</taxon>
        <taxon>Terebelliformia</taxon>
        <taxon>Alvinellidae</taxon>
        <taxon>Paralvinella</taxon>
    </lineage>
</organism>
<dbReference type="Proteomes" id="UP001208570">
    <property type="component" value="Unassembled WGS sequence"/>
</dbReference>
<dbReference type="InterPro" id="IPR001680">
    <property type="entry name" value="WD40_rpt"/>
</dbReference>
<dbReference type="GO" id="GO:0000347">
    <property type="term" value="C:THO complex"/>
    <property type="evidence" value="ECO:0007669"/>
    <property type="project" value="TreeGrafter"/>
</dbReference>
<keyword evidence="5" id="KW-1185">Reference proteome</keyword>
<dbReference type="EMBL" id="JAODUP010000012">
    <property type="protein sequence ID" value="KAK2169087.1"/>
    <property type="molecule type" value="Genomic_DNA"/>
</dbReference>
<dbReference type="SMART" id="SM00320">
    <property type="entry name" value="WD40"/>
    <property type="match status" value="2"/>
</dbReference>
<comment type="caution">
    <text evidence="4">The sequence shown here is derived from an EMBL/GenBank/DDBJ whole genome shotgun (WGS) entry which is preliminary data.</text>
</comment>
<evidence type="ECO:0000256" key="3">
    <source>
        <dbReference type="PROSITE-ProRule" id="PRU00221"/>
    </source>
</evidence>
<dbReference type="PANTHER" id="PTHR44411">
    <property type="entry name" value="THO COMPLEX SUBUNIT 6 HOMOLOG"/>
    <property type="match status" value="1"/>
</dbReference>
<dbReference type="SUPFAM" id="SSF50978">
    <property type="entry name" value="WD40 repeat-like"/>
    <property type="match status" value="1"/>
</dbReference>
<keyword evidence="2 3" id="KW-0853">WD repeat</keyword>
<evidence type="ECO:0000256" key="1">
    <source>
        <dbReference type="ARBA" id="ARBA00009728"/>
    </source>
</evidence>
<sequence>MANKGGRPQDDVWEQRMAKGWPGVFHVIRCPKSKQAYLLLQQAAWNQGLGVGSLCLNAALSPDASEISIKPIIIFKAHSGPVYCLDSTERLLISALLVLVSNRFLNPKVTWAFSIPTVDHFARPETNSLAVSIQRSLDEHTDYVHCVTVWNNGTECASAAEDGTVRIWVTLLVFQYLHPMCARPQFGKWLSCVVIDKSADWLVCGGGPHLCMWHLRTLNPTSVFHTPTTHNTVCFQDDSLISGGSDPCVYHWLVNGEKKAQVPCSSTNVFNISFNEKSEDTKVLCISGNTNKIDVCTNFGYKAFSLSIY</sequence>
<dbReference type="GO" id="GO:0000346">
    <property type="term" value="C:transcription export complex"/>
    <property type="evidence" value="ECO:0007669"/>
    <property type="project" value="TreeGrafter"/>
</dbReference>
<comment type="similarity">
    <text evidence="1">Belongs to the WD repeat THOC6 family.</text>
</comment>
<proteinExistence type="inferred from homology"/>
<dbReference type="PANTHER" id="PTHR44411:SF1">
    <property type="entry name" value="THO COMPLEX SUBUNIT 6 HOMOLOG"/>
    <property type="match status" value="1"/>
</dbReference>
<reference evidence="4" key="1">
    <citation type="journal article" date="2023" name="Mol. Biol. Evol.">
        <title>Third-Generation Sequencing Reveals the Adaptive Role of the Epigenome in Three Deep-Sea Polychaetes.</title>
        <authorList>
            <person name="Perez M."/>
            <person name="Aroh O."/>
            <person name="Sun Y."/>
            <person name="Lan Y."/>
            <person name="Juniper S.K."/>
            <person name="Young C.R."/>
            <person name="Angers B."/>
            <person name="Qian P.Y."/>
        </authorList>
    </citation>
    <scope>NUCLEOTIDE SEQUENCE</scope>
    <source>
        <strain evidence="4">P08H-3</strain>
    </source>
</reference>
<dbReference type="InterPro" id="IPR036322">
    <property type="entry name" value="WD40_repeat_dom_sf"/>
</dbReference>
<dbReference type="AlphaFoldDB" id="A0AAD9NG67"/>
<name>A0AAD9NG67_9ANNE</name>
<dbReference type="GO" id="GO:0006406">
    <property type="term" value="P:mRNA export from nucleus"/>
    <property type="evidence" value="ECO:0007669"/>
    <property type="project" value="TreeGrafter"/>
</dbReference>
<dbReference type="Gene3D" id="2.130.10.10">
    <property type="entry name" value="YVTN repeat-like/Quinoprotein amine dehydrogenase"/>
    <property type="match status" value="1"/>
</dbReference>
<dbReference type="InterPro" id="IPR015943">
    <property type="entry name" value="WD40/YVTN_repeat-like_dom_sf"/>
</dbReference>
<feature type="repeat" description="WD" evidence="3">
    <location>
        <begin position="137"/>
        <end position="168"/>
    </location>
</feature>
<dbReference type="PROSITE" id="PS50294">
    <property type="entry name" value="WD_REPEATS_REGION"/>
    <property type="match status" value="1"/>
</dbReference>
<evidence type="ECO:0000313" key="4">
    <source>
        <dbReference type="EMBL" id="KAK2169087.1"/>
    </source>
</evidence>
<evidence type="ECO:0000256" key="2">
    <source>
        <dbReference type="ARBA" id="ARBA00022574"/>
    </source>
</evidence>
<accession>A0AAD9NG67</accession>
<gene>
    <name evidence="4" type="ORF">LSH36_12g10015</name>
</gene>
<protein>
    <submittedName>
        <fullName evidence="4">Uncharacterized protein</fullName>
    </submittedName>
</protein>
<dbReference type="InterPro" id="IPR042626">
    <property type="entry name" value="THOC6"/>
</dbReference>
<evidence type="ECO:0000313" key="5">
    <source>
        <dbReference type="Proteomes" id="UP001208570"/>
    </source>
</evidence>
<dbReference type="PROSITE" id="PS50082">
    <property type="entry name" value="WD_REPEATS_2"/>
    <property type="match status" value="1"/>
</dbReference>
<dbReference type="Pfam" id="PF00400">
    <property type="entry name" value="WD40"/>
    <property type="match status" value="1"/>
</dbReference>